<evidence type="ECO:0000256" key="1">
    <source>
        <dbReference type="SAM" id="MobiDB-lite"/>
    </source>
</evidence>
<feature type="compositionally biased region" description="Polar residues" evidence="1">
    <location>
        <begin position="350"/>
        <end position="370"/>
    </location>
</feature>
<feature type="compositionally biased region" description="Low complexity" evidence="1">
    <location>
        <begin position="237"/>
        <end position="246"/>
    </location>
</feature>
<feature type="compositionally biased region" description="Acidic residues" evidence="1">
    <location>
        <begin position="42"/>
        <end position="56"/>
    </location>
</feature>
<feature type="compositionally biased region" description="Polar residues" evidence="1">
    <location>
        <begin position="71"/>
        <end position="82"/>
    </location>
</feature>
<dbReference type="Proteomes" id="UP000242146">
    <property type="component" value="Unassembled WGS sequence"/>
</dbReference>
<feature type="compositionally biased region" description="Low complexity" evidence="1">
    <location>
        <begin position="138"/>
        <end position="148"/>
    </location>
</feature>
<organism evidence="2 3">
    <name type="scientific">Hesseltinella vesiculosa</name>
    <dbReference type="NCBI Taxonomy" id="101127"/>
    <lineage>
        <taxon>Eukaryota</taxon>
        <taxon>Fungi</taxon>
        <taxon>Fungi incertae sedis</taxon>
        <taxon>Mucoromycota</taxon>
        <taxon>Mucoromycotina</taxon>
        <taxon>Mucoromycetes</taxon>
        <taxon>Mucorales</taxon>
        <taxon>Cunninghamellaceae</taxon>
        <taxon>Hesseltinella</taxon>
    </lineage>
</organism>
<dbReference type="AlphaFoldDB" id="A0A1X2G8F1"/>
<reference evidence="2 3" key="1">
    <citation type="submission" date="2016-07" db="EMBL/GenBank/DDBJ databases">
        <title>Pervasive Adenine N6-methylation of Active Genes in Fungi.</title>
        <authorList>
            <consortium name="DOE Joint Genome Institute"/>
            <person name="Mondo S.J."/>
            <person name="Dannebaum R.O."/>
            <person name="Kuo R.C."/>
            <person name="Labutti K."/>
            <person name="Haridas S."/>
            <person name="Kuo A."/>
            <person name="Salamov A."/>
            <person name="Ahrendt S.R."/>
            <person name="Lipzen A."/>
            <person name="Sullivan W."/>
            <person name="Andreopoulos W.B."/>
            <person name="Clum A."/>
            <person name="Lindquist E."/>
            <person name="Daum C."/>
            <person name="Ramamoorthy G.K."/>
            <person name="Gryganskyi A."/>
            <person name="Culley D."/>
            <person name="Magnuson J.K."/>
            <person name="James T.Y."/>
            <person name="O'Malley M.A."/>
            <person name="Stajich J.E."/>
            <person name="Spatafora J.W."/>
            <person name="Visel A."/>
            <person name="Grigoriev I.V."/>
        </authorList>
    </citation>
    <scope>NUCLEOTIDE SEQUENCE [LARGE SCALE GENOMIC DNA]</scope>
    <source>
        <strain evidence="2 3">NRRL 3301</strain>
    </source>
</reference>
<keyword evidence="3" id="KW-1185">Reference proteome</keyword>
<accession>A0A1X2G8F1</accession>
<feature type="compositionally biased region" description="Polar residues" evidence="1">
    <location>
        <begin position="221"/>
        <end position="233"/>
    </location>
</feature>
<evidence type="ECO:0000313" key="2">
    <source>
        <dbReference type="EMBL" id="ORX47722.1"/>
    </source>
</evidence>
<feature type="region of interest" description="Disordered" evidence="1">
    <location>
        <begin position="187"/>
        <end position="399"/>
    </location>
</feature>
<feature type="region of interest" description="Disordered" evidence="1">
    <location>
        <begin position="1"/>
        <end position="168"/>
    </location>
</feature>
<dbReference type="EMBL" id="MCGT01000032">
    <property type="protein sequence ID" value="ORX47722.1"/>
    <property type="molecule type" value="Genomic_DNA"/>
</dbReference>
<protein>
    <submittedName>
        <fullName evidence="2">Uncharacterized protein</fullName>
    </submittedName>
</protein>
<comment type="caution">
    <text evidence="2">The sequence shown here is derived from an EMBL/GenBank/DDBJ whole genome shotgun (WGS) entry which is preliminary data.</text>
</comment>
<proteinExistence type="predicted"/>
<feature type="compositionally biased region" description="Polar residues" evidence="1">
    <location>
        <begin position="388"/>
        <end position="399"/>
    </location>
</feature>
<feature type="compositionally biased region" description="Basic and acidic residues" evidence="1">
    <location>
        <begin position="91"/>
        <end position="106"/>
    </location>
</feature>
<feature type="compositionally biased region" description="Low complexity" evidence="1">
    <location>
        <begin position="274"/>
        <end position="283"/>
    </location>
</feature>
<sequence>MVADHDHPAGENQSASRPIDDAMPEPRVGSPVPPVGQTDDSTSADDASESSDEFVDANDTLASLTPPVPASGTSFVERTPSITPAEPTLTAKDDTHVVEREDDHRPSPTLVSVSPKPAPVQPFSSMTHRLPTNADIVSAPPASEASSSGVLPPVAPLPPSISGVYETDWEPDDDAYLKYLHAKTHMPFAPPSEPASLPLAAYTSVPQPPRPTAIKHLQAALPSSSTDPITTAPAQGPPSSRRAATPPSEPGPSKKRRTLPNTFDDAHVFKKPPRAAVSVVAVSPPAPPRVPPHSLTLSQSDEDDLFAEAAREITRPHAKSTSSSKRPQEVGDLAGPKRRRMDSEGAAPTEQRSFSASLSTAKNTKASQSHPGLLSRVLHWHSQEDQPEASSSNAPPNQL</sequence>
<evidence type="ECO:0000313" key="3">
    <source>
        <dbReference type="Proteomes" id="UP000242146"/>
    </source>
</evidence>
<name>A0A1X2G8F1_9FUNG</name>
<gene>
    <name evidence="2" type="ORF">DM01DRAFT_50076</name>
</gene>